<reference evidence="3 4" key="1">
    <citation type="submission" date="2024-02" db="EMBL/GenBank/DDBJ databases">
        <authorList>
            <person name="Chen Y."/>
            <person name="Shah S."/>
            <person name="Dougan E. K."/>
            <person name="Thang M."/>
            <person name="Chan C."/>
        </authorList>
    </citation>
    <scope>NUCLEOTIDE SEQUENCE [LARGE SCALE GENOMIC DNA]</scope>
</reference>
<dbReference type="Proteomes" id="UP001642464">
    <property type="component" value="Unassembled WGS sequence"/>
</dbReference>
<protein>
    <recommendedName>
        <fullName evidence="5">Tyr recombinase domain-containing protein</fullName>
    </recommendedName>
</protein>
<evidence type="ECO:0008006" key="5">
    <source>
        <dbReference type="Google" id="ProtNLM"/>
    </source>
</evidence>
<dbReference type="InterPro" id="IPR013762">
    <property type="entry name" value="Integrase-like_cat_sf"/>
</dbReference>
<gene>
    <name evidence="3" type="ORF">SCF082_LOCUS28766</name>
</gene>
<dbReference type="SUPFAM" id="SSF56349">
    <property type="entry name" value="DNA breaking-rejoining enzymes"/>
    <property type="match status" value="1"/>
</dbReference>
<accession>A0ABP0MNE3</accession>
<proteinExistence type="predicted"/>
<evidence type="ECO:0000256" key="2">
    <source>
        <dbReference type="SAM" id="MobiDB-lite"/>
    </source>
</evidence>
<feature type="compositionally biased region" description="Low complexity" evidence="2">
    <location>
        <begin position="525"/>
        <end position="534"/>
    </location>
</feature>
<organism evidence="3 4">
    <name type="scientific">Durusdinium trenchii</name>
    <dbReference type="NCBI Taxonomy" id="1381693"/>
    <lineage>
        <taxon>Eukaryota</taxon>
        <taxon>Sar</taxon>
        <taxon>Alveolata</taxon>
        <taxon>Dinophyceae</taxon>
        <taxon>Suessiales</taxon>
        <taxon>Symbiodiniaceae</taxon>
        <taxon>Durusdinium</taxon>
    </lineage>
</organism>
<sequence>MFGDEAIEEIPDLFDLPELQPLHLEEGFDFSFSGDLAAGQSDLSGPVDTSAGRCEDHDWEQQDYDEDPVDEQELHDSMQSWDAVHDEFQASSSGTNALLVDQTDWSLTVNHPFHLYKADDPSLRLPWEQPLMQGVFHSGTALSLPRVHGIAVEPSVLLDSALEPAVNLREIELCPGAAYLKAVSDMPDLERLLGFAAIEKRSKGPTRQAPALELEHMQRLHSILNSDASDIDRLGAGCMLLCIYARARWSDIRYVHHVEVESKRNGCLVVYTTEHKMAASGLKREQYLPLVVPCEGITNDNWMKCFLELYARLGLDIHKVPVGPLLPAPRTGGTFCARPLTTPEASRWMKELLRGTSNCDNLRAHSLKVTLLNWCARAGMDKEVRSVLGHHCSATSGSEVVYARHLQVRPIRKLQMLLRLVRIGMNLEEIAERGNIAGVTPGLQTPAPLFGIHGAGAVTPVFPVAASMQENPVEKAISLANEREDELSAKEELDDLAIAAASADSLSLFPGSIVGTGLIEIDSFSGSESESSSSDSDELQDQPVGPVKVYEEVVPEGLTFYRHVRSQRVHSVKDHEDKTACRMPVNRNYKLLDRVLHFRYPKCLKCFPKAEGRIRSREEAVGALDQAIERARKLQRS</sequence>
<evidence type="ECO:0000313" key="3">
    <source>
        <dbReference type="EMBL" id="CAK9052623.1"/>
    </source>
</evidence>
<evidence type="ECO:0000256" key="1">
    <source>
        <dbReference type="ARBA" id="ARBA00023172"/>
    </source>
</evidence>
<keyword evidence="4" id="KW-1185">Reference proteome</keyword>
<dbReference type="InterPro" id="IPR011010">
    <property type="entry name" value="DNA_brk_join_enz"/>
</dbReference>
<evidence type="ECO:0000313" key="4">
    <source>
        <dbReference type="Proteomes" id="UP001642464"/>
    </source>
</evidence>
<dbReference type="EMBL" id="CAXAMM010022836">
    <property type="protein sequence ID" value="CAK9052623.1"/>
    <property type="molecule type" value="Genomic_DNA"/>
</dbReference>
<feature type="region of interest" description="Disordered" evidence="2">
    <location>
        <begin position="525"/>
        <end position="544"/>
    </location>
</feature>
<dbReference type="Gene3D" id="1.10.443.10">
    <property type="entry name" value="Intergrase catalytic core"/>
    <property type="match status" value="1"/>
</dbReference>
<name>A0ABP0MNE3_9DINO</name>
<keyword evidence="1" id="KW-0233">DNA recombination</keyword>
<comment type="caution">
    <text evidence="3">The sequence shown here is derived from an EMBL/GenBank/DDBJ whole genome shotgun (WGS) entry which is preliminary data.</text>
</comment>